<evidence type="ECO:0000259" key="1">
    <source>
        <dbReference type="Pfam" id="PF05239"/>
    </source>
</evidence>
<dbReference type="Pfam" id="PF05239">
    <property type="entry name" value="PRC"/>
    <property type="match status" value="1"/>
</dbReference>
<organism evidence="2 3">
    <name type="scientific">Aureibacillus halotolerans</name>
    <dbReference type="NCBI Taxonomy" id="1508390"/>
    <lineage>
        <taxon>Bacteria</taxon>
        <taxon>Bacillati</taxon>
        <taxon>Bacillota</taxon>
        <taxon>Bacilli</taxon>
        <taxon>Bacillales</taxon>
        <taxon>Bacillaceae</taxon>
        <taxon>Aureibacillus</taxon>
    </lineage>
</organism>
<dbReference type="InterPro" id="IPR011033">
    <property type="entry name" value="PRC_barrel-like_sf"/>
</dbReference>
<gene>
    <name evidence="2" type="ORF">EV213_102370</name>
</gene>
<dbReference type="PANTHER" id="PTHR40061:SF1">
    <property type="entry name" value="SPORULATION PROTEIN YLMC-RELATED"/>
    <property type="match status" value="1"/>
</dbReference>
<feature type="domain" description="PRC-barrel" evidence="1">
    <location>
        <begin position="2"/>
        <end position="74"/>
    </location>
</feature>
<reference evidence="2 3" key="1">
    <citation type="submission" date="2019-03" db="EMBL/GenBank/DDBJ databases">
        <title>Genomic Encyclopedia of Type Strains, Phase IV (KMG-IV): sequencing the most valuable type-strain genomes for metagenomic binning, comparative biology and taxonomic classification.</title>
        <authorList>
            <person name="Goeker M."/>
        </authorList>
    </citation>
    <scope>NUCLEOTIDE SEQUENCE [LARGE SCALE GENOMIC DNA]</scope>
    <source>
        <strain evidence="2 3">DSM 28697</strain>
    </source>
</reference>
<evidence type="ECO:0000313" key="3">
    <source>
        <dbReference type="Proteomes" id="UP000295632"/>
    </source>
</evidence>
<accession>A0A4R6U746</accession>
<dbReference type="EMBL" id="SNYJ01000002">
    <property type="protein sequence ID" value="TDQ42338.1"/>
    <property type="molecule type" value="Genomic_DNA"/>
</dbReference>
<dbReference type="AlphaFoldDB" id="A0A4R6U746"/>
<evidence type="ECO:0000313" key="2">
    <source>
        <dbReference type="EMBL" id="TDQ42338.1"/>
    </source>
</evidence>
<dbReference type="RefSeq" id="WP_133579212.1">
    <property type="nucleotide sequence ID" value="NZ_SNYJ01000002.1"/>
</dbReference>
<comment type="caution">
    <text evidence="2">The sequence shown here is derived from an EMBL/GenBank/DDBJ whole genome shotgun (WGS) entry which is preliminary data.</text>
</comment>
<dbReference type="SUPFAM" id="SSF50346">
    <property type="entry name" value="PRC-barrel domain"/>
    <property type="match status" value="1"/>
</dbReference>
<dbReference type="InterPro" id="IPR014238">
    <property type="entry name" value="Spore_YlmC/YmxH"/>
</dbReference>
<dbReference type="InterPro" id="IPR027275">
    <property type="entry name" value="PRC-brl_dom"/>
</dbReference>
<name>A0A4R6U746_9BACI</name>
<dbReference type="Proteomes" id="UP000295632">
    <property type="component" value="Unassembled WGS sequence"/>
</dbReference>
<dbReference type="PANTHER" id="PTHR40061">
    <property type="entry name" value="SPORULATION PROTEIN YLMC-RELATED"/>
    <property type="match status" value="1"/>
</dbReference>
<dbReference type="OrthoDB" id="6024937at2"/>
<dbReference type="NCBIfam" id="TIGR02888">
    <property type="entry name" value="spore_YlmC_YmxH"/>
    <property type="match status" value="1"/>
</dbReference>
<protein>
    <submittedName>
        <fullName evidence="2">YlmC/YmxH family sporulation protein</fullName>
    </submittedName>
</protein>
<sequence length="82" mass="9018">MKISELQSKDVVNVADGKRLGTVGDLEIHPRTGKIEALIVPGEGKILGFKREAETIIQWGQIVKIGADVILVRKQELLQEEA</sequence>
<dbReference type="Gene3D" id="2.30.30.240">
    <property type="entry name" value="PRC-barrel domain"/>
    <property type="match status" value="1"/>
</dbReference>
<keyword evidence="3" id="KW-1185">Reference proteome</keyword>
<proteinExistence type="predicted"/>